<dbReference type="AlphaFoldDB" id="Q4S5L4"/>
<organism evidence="1">
    <name type="scientific">Tetraodon nigroviridis</name>
    <name type="common">Spotted green pufferfish</name>
    <name type="synonym">Chelonodon nigroviridis</name>
    <dbReference type="NCBI Taxonomy" id="99883"/>
    <lineage>
        <taxon>Eukaryota</taxon>
        <taxon>Metazoa</taxon>
        <taxon>Chordata</taxon>
        <taxon>Craniata</taxon>
        <taxon>Vertebrata</taxon>
        <taxon>Euteleostomi</taxon>
        <taxon>Actinopterygii</taxon>
        <taxon>Neopterygii</taxon>
        <taxon>Teleostei</taxon>
        <taxon>Neoteleostei</taxon>
        <taxon>Acanthomorphata</taxon>
        <taxon>Eupercaria</taxon>
        <taxon>Tetraodontiformes</taxon>
        <taxon>Tetradontoidea</taxon>
        <taxon>Tetraodontidae</taxon>
        <taxon>Tetraodon</taxon>
    </lineage>
</organism>
<sequence length="80" mass="8236">MEANGQAHAHACIAPCTGGSAHFPPPASSGDLADGRHPRVAAFSELLQATYLLWMTPICGSVCEPAGVDVDGVVHKVGQR</sequence>
<accession>Q4S5L4</accession>
<proteinExistence type="predicted"/>
<evidence type="ECO:0000313" key="1">
    <source>
        <dbReference type="EMBL" id="CAG04068.1"/>
    </source>
</evidence>
<name>Q4S5L4_TETNG</name>
<dbReference type="EMBL" id="CAAE01014729">
    <property type="protein sequence ID" value="CAG04068.1"/>
    <property type="molecule type" value="Genomic_DNA"/>
</dbReference>
<reference evidence="1" key="1">
    <citation type="journal article" date="2004" name="Nature">
        <title>Genome duplication in the teleost fish Tetraodon nigroviridis reveals the early vertebrate proto-karyotype.</title>
        <authorList>
            <person name="Jaillon O."/>
            <person name="Aury J.-M."/>
            <person name="Brunet F."/>
            <person name="Petit J.-L."/>
            <person name="Stange-Thomann N."/>
            <person name="Mauceli E."/>
            <person name="Bouneau L."/>
            <person name="Fischer C."/>
            <person name="Ozouf-Costaz C."/>
            <person name="Bernot A."/>
            <person name="Nicaud S."/>
            <person name="Jaffe D."/>
            <person name="Fisher S."/>
            <person name="Lutfalla G."/>
            <person name="Dossat C."/>
            <person name="Segurens B."/>
            <person name="Dasilva C."/>
            <person name="Salanoubat M."/>
            <person name="Levy M."/>
            <person name="Boudet N."/>
            <person name="Castellano S."/>
            <person name="Anthouard V."/>
            <person name="Jubin C."/>
            <person name="Castelli V."/>
            <person name="Katinka M."/>
            <person name="Vacherie B."/>
            <person name="Biemont C."/>
            <person name="Skalli Z."/>
            <person name="Cattolico L."/>
            <person name="Poulain J."/>
            <person name="De Berardinis V."/>
            <person name="Cruaud C."/>
            <person name="Duprat S."/>
            <person name="Brottier P."/>
            <person name="Coutanceau J.-P."/>
            <person name="Gouzy J."/>
            <person name="Parra G."/>
            <person name="Lardier G."/>
            <person name="Chapple C."/>
            <person name="McKernan K.J."/>
            <person name="McEwan P."/>
            <person name="Bosak S."/>
            <person name="Kellis M."/>
            <person name="Volff J.-N."/>
            <person name="Guigo R."/>
            <person name="Zody M.C."/>
            <person name="Mesirov J."/>
            <person name="Lindblad-Toh K."/>
            <person name="Birren B."/>
            <person name="Nusbaum C."/>
            <person name="Kahn D."/>
            <person name="Robinson-Rechavi M."/>
            <person name="Laudet V."/>
            <person name="Schachter V."/>
            <person name="Quetier F."/>
            <person name="Saurin W."/>
            <person name="Scarpelli C."/>
            <person name="Wincker P."/>
            <person name="Lander E.S."/>
            <person name="Weissenbach J."/>
            <person name="Roest Crollius H."/>
        </authorList>
    </citation>
    <scope>NUCLEOTIDE SEQUENCE [LARGE SCALE GENOMIC DNA]</scope>
</reference>
<comment type="caution">
    <text evidence="1">The sequence shown here is derived from an EMBL/GenBank/DDBJ whole genome shotgun (WGS) entry which is preliminary data.</text>
</comment>
<dbReference type="KEGG" id="tng:GSTEN00023677G001"/>
<protein>
    <submittedName>
        <fullName evidence="1">(spotted green pufferfish) hypothetical protein</fullName>
    </submittedName>
</protein>
<reference evidence="1" key="2">
    <citation type="submission" date="2004-02" db="EMBL/GenBank/DDBJ databases">
        <authorList>
            <consortium name="Genoscope"/>
            <consortium name="Whitehead Institute Centre for Genome Research"/>
        </authorList>
    </citation>
    <scope>NUCLEOTIDE SEQUENCE</scope>
</reference>
<gene>
    <name evidence="1" type="ORF">GSTENG00023677001</name>
</gene>